<feature type="transmembrane region" description="Helical" evidence="7">
    <location>
        <begin position="21"/>
        <end position="44"/>
    </location>
</feature>
<keyword evidence="4 7" id="KW-0812">Transmembrane</keyword>
<proteinExistence type="predicted"/>
<dbReference type="PANTHER" id="PTHR30003">
    <property type="entry name" value="L-LACTATE PERMEASE"/>
    <property type="match status" value="1"/>
</dbReference>
<feature type="transmembrane region" description="Helical" evidence="7">
    <location>
        <begin position="78"/>
        <end position="101"/>
    </location>
</feature>
<evidence type="ECO:0008006" key="9">
    <source>
        <dbReference type="Google" id="ProtNLM"/>
    </source>
</evidence>
<keyword evidence="6 7" id="KW-0472">Membrane</keyword>
<evidence type="ECO:0000256" key="1">
    <source>
        <dbReference type="ARBA" id="ARBA00004651"/>
    </source>
</evidence>
<dbReference type="Pfam" id="PF02652">
    <property type="entry name" value="Lactate_perm"/>
    <property type="match status" value="1"/>
</dbReference>
<keyword evidence="2" id="KW-0813">Transport</keyword>
<feature type="transmembrane region" description="Helical" evidence="7">
    <location>
        <begin position="113"/>
        <end position="133"/>
    </location>
</feature>
<dbReference type="GO" id="GO:0015295">
    <property type="term" value="F:solute:proton symporter activity"/>
    <property type="evidence" value="ECO:0007669"/>
    <property type="project" value="TreeGrafter"/>
</dbReference>
<protein>
    <recommendedName>
        <fullName evidence="9">L-lactate permease</fullName>
    </recommendedName>
</protein>
<accession>X1BSE8</accession>
<name>X1BSE8_9ZZZZ</name>
<comment type="caution">
    <text evidence="8">The sequence shown here is derived from an EMBL/GenBank/DDBJ whole genome shotgun (WGS) entry which is preliminary data.</text>
</comment>
<dbReference type="InterPro" id="IPR003804">
    <property type="entry name" value="Lactate_perm"/>
</dbReference>
<keyword evidence="3" id="KW-1003">Cell membrane</keyword>
<evidence type="ECO:0000256" key="2">
    <source>
        <dbReference type="ARBA" id="ARBA00022448"/>
    </source>
</evidence>
<dbReference type="GO" id="GO:0015129">
    <property type="term" value="F:lactate transmembrane transporter activity"/>
    <property type="evidence" value="ECO:0007669"/>
    <property type="project" value="InterPro"/>
</dbReference>
<dbReference type="EMBL" id="BART01029170">
    <property type="protein sequence ID" value="GAG97985.1"/>
    <property type="molecule type" value="Genomic_DNA"/>
</dbReference>
<evidence type="ECO:0000256" key="7">
    <source>
        <dbReference type="SAM" id="Phobius"/>
    </source>
</evidence>
<evidence type="ECO:0000256" key="5">
    <source>
        <dbReference type="ARBA" id="ARBA00022989"/>
    </source>
</evidence>
<evidence type="ECO:0000256" key="4">
    <source>
        <dbReference type="ARBA" id="ARBA00022692"/>
    </source>
</evidence>
<gene>
    <name evidence="8" type="ORF">S01H4_51260</name>
</gene>
<evidence type="ECO:0000256" key="3">
    <source>
        <dbReference type="ARBA" id="ARBA00022475"/>
    </source>
</evidence>
<dbReference type="GO" id="GO:0005886">
    <property type="term" value="C:plasma membrane"/>
    <property type="evidence" value="ECO:0007669"/>
    <property type="project" value="UniProtKB-SubCell"/>
</dbReference>
<keyword evidence="5 7" id="KW-1133">Transmembrane helix</keyword>
<evidence type="ECO:0000256" key="6">
    <source>
        <dbReference type="ARBA" id="ARBA00023136"/>
    </source>
</evidence>
<organism evidence="8">
    <name type="scientific">marine sediment metagenome</name>
    <dbReference type="NCBI Taxonomy" id="412755"/>
    <lineage>
        <taxon>unclassified sequences</taxon>
        <taxon>metagenomes</taxon>
        <taxon>ecological metagenomes</taxon>
    </lineage>
</organism>
<dbReference type="AlphaFoldDB" id="X1BSE8"/>
<sequence>MILSGNNPSQMDSMVSIIAKAAAGAGQIYPVISPFVGILGAYMAGSNTVSNIMMVGFQYEMAALLNIPRTIIVALQDIGGAVGNMVCVHNVVAVCATVGIIGQEGSVIRRNLLPCLIYGLVAGIIGFIAIQLLPELF</sequence>
<comment type="subcellular location">
    <subcellularLocation>
        <location evidence="1">Cell membrane</location>
        <topology evidence="1">Multi-pass membrane protein</topology>
    </subcellularLocation>
</comment>
<reference evidence="8" key="1">
    <citation type="journal article" date="2014" name="Front. Microbiol.">
        <title>High frequency of phylogenetically diverse reductive dehalogenase-homologous genes in deep subseafloor sedimentary metagenomes.</title>
        <authorList>
            <person name="Kawai M."/>
            <person name="Futagami T."/>
            <person name="Toyoda A."/>
            <person name="Takaki Y."/>
            <person name="Nishi S."/>
            <person name="Hori S."/>
            <person name="Arai W."/>
            <person name="Tsubouchi T."/>
            <person name="Morono Y."/>
            <person name="Uchiyama I."/>
            <person name="Ito T."/>
            <person name="Fujiyama A."/>
            <person name="Inagaki F."/>
            <person name="Takami H."/>
        </authorList>
    </citation>
    <scope>NUCLEOTIDE SEQUENCE</scope>
    <source>
        <strain evidence="8">Expedition CK06-06</strain>
    </source>
</reference>
<dbReference type="PANTHER" id="PTHR30003:SF0">
    <property type="entry name" value="GLYCOLATE PERMEASE GLCA-RELATED"/>
    <property type="match status" value="1"/>
</dbReference>
<evidence type="ECO:0000313" key="8">
    <source>
        <dbReference type="EMBL" id="GAG97985.1"/>
    </source>
</evidence>